<protein>
    <submittedName>
        <fullName evidence="10">Diacylglycerol kinase family protein</fullName>
    </submittedName>
</protein>
<keyword evidence="8" id="KW-1208">Phospholipid metabolism</keyword>
<evidence type="ECO:0000259" key="9">
    <source>
        <dbReference type="PROSITE" id="PS50146"/>
    </source>
</evidence>
<comment type="caution">
    <text evidence="10">The sequence shown here is derived from an EMBL/GenBank/DDBJ whole genome shotgun (WGS) entry which is preliminary data.</text>
</comment>
<dbReference type="PANTHER" id="PTHR12358:SF106">
    <property type="entry name" value="LIPID KINASE YEGS"/>
    <property type="match status" value="1"/>
</dbReference>
<dbReference type="InterPro" id="IPR001206">
    <property type="entry name" value="Diacylglycerol_kinase_cat_dom"/>
</dbReference>
<dbReference type="RefSeq" id="WP_295691115.1">
    <property type="nucleotide sequence ID" value="NZ_BAABGL010000012.1"/>
</dbReference>
<comment type="cofactor">
    <cofactor evidence="1">
        <name>Mg(2+)</name>
        <dbReference type="ChEBI" id="CHEBI:18420"/>
    </cofactor>
</comment>
<dbReference type="InterPro" id="IPR016064">
    <property type="entry name" value="NAD/diacylglycerol_kinase_sf"/>
</dbReference>
<dbReference type="Proteomes" id="UP001500642">
    <property type="component" value="Unassembled WGS sequence"/>
</dbReference>
<feature type="domain" description="DAGKc" evidence="9">
    <location>
        <begin position="1"/>
        <end position="132"/>
    </location>
</feature>
<evidence type="ECO:0000256" key="4">
    <source>
        <dbReference type="ARBA" id="ARBA00022741"/>
    </source>
</evidence>
<sequence length="302" mass="31679">MGPWAIVLNPIHASGRRRCAELTALLADRGIPWTLHRTTPVHEGAEQAAAAVCAGAARIVVVGGDGTVRSAVRGMMAVEGEGADLPPLALVPTGTANLFARNLGITPGPASVSRQFAPEVRRADVGIAVIRTRTGAEVREVFLAAVGLGRDAATIMGLTDRAKRVLGWPAYLVAGLRHLGDAGTRVHVRWHDGEFRGPAWSVLAGNVAGLPGLIRVFPRAAPDAGDLELLVCTPRSVRDWARIACFGLLGQDEAPAVLAYHRCAWVEIVPAAPAPIHLDGEPFPNVARLRISVLPGALSVAV</sequence>
<dbReference type="Pfam" id="PF19279">
    <property type="entry name" value="YegS_C"/>
    <property type="match status" value="1"/>
</dbReference>
<evidence type="ECO:0000256" key="6">
    <source>
        <dbReference type="ARBA" id="ARBA00022840"/>
    </source>
</evidence>
<dbReference type="PROSITE" id="PS50146">
    <property type="entry name" value="DAGK"/>
    <property type="match status" value="1"/>
</dbReference>
<accession>A0ABP8JHV8</accession>
<dbReference type="EMBL" id="BAABGL010000012">
    <property type="protein sequence ID" value="GAA4391124.1"/>
    <property type="molecule type" value="Genomic_DNA"/>
</dbReference>
<proteinExistence type="inferred from homology"/>
<dbReference type="Pfam" id="PF00781">
    <property type="entry name" value="DAGK_cat"/>
    <property type="match status" value="1"/>
</dbReference>
<keyword evidence="5 10" id="KW-0418">Kinase</keyword>
<dbReference type="GO" id="GO:0016301">
    <property type="term" value="F:kinase activity"/>
    <property type="evidence" value="ECO:0007669"/>
    <property type="project" value="UniProtKB-KW"/>
</dbReference>
<keyword evidence="7" id="KW-0443">Lipid metabolism</keyword>
<evidence type="ECO:0000256" key="8">
    <source>
        <dbReference type="ARBA" id="ARBA00023264"/>
    </source>
</evidence>
<dbReference type="Gene3D" id="3.40.50.10330">
    <property type="entry name" value="Probable inorganic polyphosphate/atp-NAD kinase, domain 1"/>
    <property type="match status" value="1"/>
</dbReference>
<organism evidence="10 11">
    <name type="scientific">Brevibacterium pityocampae</name>
    <dbReference type="NCBI Taxonomy" id="506594"/>
    <lineage>
        <taxon>Bacteria</taxon>
        <taxon>Bacillati</taxon>
        <taxon>Actinomycetota</taxon>
        <taxon>Actinomycetes</taxon>
        <taxon>Micrococcales</taxon>
        <taxon>Brevibacteriaceae</taxon>
        <taxon>Brevibacterium</taxon>
    </lineage>
</organism>
<dbReference type="InterPro" id="IPR045540">
    <property type="entry name" value="YegS/DAGK_C"/>
</dbReference>
<reference evidence="11" key="1">
    <citation type="journal article" date="2019" name="Int. J. Syst. Evol. Microbiol.">
        <title>The Global Catalogue of Microorganisms (GCM) 10K type strain sequencing project: providing services to taxonomists for standard genome sequencing and annotation.</title>
        <authorList>
            <consortium name="The Broad Institute Genomics Platform"/>
            <consortium name="The Broad Institute Genome Sequencing Center for Infectious Disease"/>
            <person name="Wu L."/>
            <person name="Ma J."/>
        </authorList>
    </citation>
    <scope>NUCLEOTIDE SEQUENCE [LARGE SCALE GENOMIC DNA]</scope>
    <source>
        <strain evidence="11">JCM 17808</strain>
    </source>
</reference>
<evidence type="ECO:0000313" key="11">
    <source>
        <dbReference type="Proteomes" id="UP001500642"/>
    </source>
</evidence>
<dbReference type="InterPro" id="IPR017438">
    <property type="entry name" value="ATP-NAD_kinase_N"/>
</dbReference>
<evidence type="ECO:0000313" key="10">
    <source>
        <dbReference type="EMBL" id="GAA4391124.1"/>
    </source>
</evidence>
<comment type="similarity">
    <text evidence="2">Belongs to the diacylglycerol/lipid kinase family.</text>
</comment>
<evidence type="ECO:0000256" key="1">
    <source>
        <dbReference type="ARBA" id="ARBA00001946"/>
    </source>
</evidence>
<dbReference type="Gene3D" id="2.60.200.40">
    <property type="match status" value="1"/>
</dbReference>
<keyword evidence="4" id="KW-0547">Nucleotide-binding</keyword>
<keyword evidence="7" id="KW-0594">Phospholipid biosynthesis</keyword>
<evidence type="ECO:0000256" key="2">
    <source>
        <dbReference type="ARBA" id="ARBA00005983"/>
    </source>
</evidence>
<dbReference type="InterPro" id="IPR050187">
    <property type="entry name" value="Lipid_Phosphate_FormReg"/>
</dbReference>
<keyword evidence="7" id="KW-0444">Lipid biosynthesis</keyword>
<dbReference type="PANTHER" id="PTHR12358">
    <property type="entry name" value="SPHINGOSINE KINASE"/>
    <property type="match status" value="1"/>
</dbReference>
<keyword evidence="6" id="KW-0067">ATP-binding</keyword>
<dbReference type="SMART" id="SM00046">
    <property type="entry name" value="DAGKc"/>
    <property type="match status" value="1"/>
</dbReference>
<evidence type="ECO:0000256" key="5">
    <source>
        <dbReference type="ARBA" id="ARBA00022777"/>
    </source>
</evidence>
<keyword evidence="3" id="KW-0808">Transferase</keyword>
<keyword evidence="11" id="KW-1185">Reference proteome</keyword>
<name>A0ABP8JHV8_9MICO</name>
<dbReference type="SUPFAM" id="SSF111331">
    <property type="entry name" value="NAD kinase/diacylglycerol kinase-like"/>
    <property type="match status" value="1"/>
</dbReference>
<evidence type="ECO:0000256" key="7">
    <source>
        <dbReference type="ARBA" id="ARBA00023209"/>
    </source>
</evidence>
<evidence type="ECO:0000256" key="3">
    <source>
        <dbReference type="ARBA" id="ARBA00022679"/>
    </source>
</evidence>
<gene>
    <name evidence="10" type="ORF">GCM10023167_18200</name>
</gene>